<dbReference type="EMBL" id="JACEOR010000664">
    <property type="protein sequence ID" value="MBA4506348.1"/>
    <property type="molecule type" value="Genomic_DNA"/>
</dbReference>
<keyword evidence="3" id="KW-1185">Reference proteome</keyword>
<proteinExistence type="predicted"/>
<accession>A0A838X037</accession>
<evidence type="ECO:0000256" key="1">
    <source>
        <dbReference type="SAM" id="MobiDB-lite"/>
    </source>
</evidence>
<evidence type="ECO:0008006" key="4">
    <source>
        <dbReference type="Google" id="ProtNLM"/>
    </source>
</evidence>
<organism evidence="2 3">
    <name type="scientific">Corynebacterium sanguinis</name>
    <dbReference type="NCBI Taxonomy" id="2594913"/>
    <lineage>
        <taxon>Bacteria</taxon>
        <taxon>Bacillati</taxon>
        <taxon>Actinomycetota</taxon>
        <taxon>Actinomycetes</taxon>
        <taxon>Mycobacteriales</taxon>
        <taxon>Corynebacteriaceae</taxon>
        <taxon>Corynebacterium</taxon>
    </lineage>
</organism>
<sequence length="171" mass="18682">IFDDVVDIFSAGEHIASHRKKPGNMQYSTDKEHVPAKHQDLATKWDQGRIESWAQSIGAATYELIRQMFHAHQVEAQAYNSALGVLSLSKKYSRSLLEQACQDVLDSHMVPSVRKVHDTIKDLATRTTATATGGAQSPTSSAASTRPVTRPAPPAQASHVRGKAAFEFSEL</sequence>
<name>A0A838X037_9CORY</name>
<dbReference type="Proteomes" id="UP000580709">
    <property type="component" value="Unassembled WGS sequence"/>
</dbReference>
<protein>
    <recommendedName>
        <fullName evidence="4">IS21 family transposase</fullName>
    </recommendedName>
</protein>
<dbReference type="AlphaFoldDB" id="A0A838X037"/>
<feature type="compositionally biased region" description="Low complexity" evidence="1">
    <location>
        <begin position="127"/>
        <end position="147"/>
    </location>
</feature>
<gene>
    <name evidence="2" type="ORF">H0H28_13740</name>
</gene>
<reference evidence="2 3" key="1">
    <citation type="submission" date="2020-07" db="EMBL/GenBank/DDBJ databases">
        <authorList>
            <person name="Khare M."/>
        </authorList>
    </citation>
    <scope>NUCLEOTIDE SEQUENCE [LARGE SCALE GENOMIC DNA]</scope>
    <source>
        <strain evidence="2 3">P8776</strain>
    </source>
</reference>
<evidence type="ECO:0000313" key="2">
    <source>
        <dbReference type="EMBL" id="MBA4506348.1"/>
    </source>
</evidence>
<feature type="non-terminal residue" evidence="2">
    <location>
        <position position="171"/>
    </location>
</feature>
<evidence type="ECO:0000313" key="3">
    <source>
        <dbReference type="Proteomes" id="UP000580709"/>
    </source>
</evidence>
<feature type="non-terminal residue" evidence="2">
    <location>
        <position position="1"/>
    </location>
</feature>
<feature type="region of interest" description="Disordered" evidence="1">
    <location>
        <begin position="127"/>
        <end position="171"/>
    </location>
</feature>
<comment type="caution">
    <text evidence="2">The sequence shown here is derived from an EMBL/GenBank/DDBJ whole genome shotgun (WGS) entry which is preliminary data.</text>
</comment>